<evidence type="ECO:0000313" key="1">
    <source>
        <dbReference type="EMBL" id="KAI9901116.1"/>
    </source>
</evidence>
<evidence type="ECO:0000313" key="2">
    <source>
        <dbReference type="Proteomes" id="UP001163324"/>
    </source>
</evidence>
<protein>
    <submittedName>
        <fullName evidence="1">Uncharacterized protein</fullName>
    </submittedName>
</protein>
<name>A0ACC0V5B3_9HYPO</name>
<proteinExistence type="predicted"/>
<dbReference type="Proteomes" id="UP001163324">
    <property type="component" value="Chromosome 3"/>
</dbReference>
<keyword evidence="2" id="KW-1185">Reference proteome</keyword>
<gene>
    <name evidence="1" type="ORF">N3K66_002933</name>
</gene>
<sequence>MSRRQYRTSDQSALSQQSRQSTPAAPDRGDPKAPPFFNTTFSTHRVSPLHVGGGGHLSDARLELLSRRLRDLLVGDVVRGVQISLESTETAGGRQLGALQSVRIRWFEASDVLGGGGEPNNDVRRGAVAAGQDRGLWIEIRHETAAYVALLLPGFGEGTTSTTAAPPKFSMQQTTGNNHAAAAAAAIKTTPDKSHFLDLPLMLMRMPLPLKNILGEWLSTTFDCHVSRLNLGTKTIVGAWEDWIELPGLLDRSSDVTVTLAFNAPLPDPDHDDGTDEPGDVDMLEAAGLRSIDVTVPARDLRKFVRAGAALPPSTTVPKTAAAISDPRERRRLAGPNTDDGWAWLSAGTNGSGNSSNSIPKQPFTNALARYLEHHLALNLFHPSVRVAQLSCGGYTLAQGKLKMLHRGDGVDDVASQAAWMFVTKLGERISGGALPSIFE</sequence>
<organism evidence="1 2">
    <name type="scientific">Trichothecium roseum</name>
    <dbReference type="NCBI Taxonomy" id="47278"/>
    <lineage>
        <taxon>Eukaryota</taxon>
        <taxon>Fungi</taxon>
        <taxon>Dikarya</taxon>
        <taxon>Ascomycota</taxon>
        <taxon>Pezizomycotina</taxon>
        <taxon>Sordariomycetes</taxon>
        <taxon>Hypocreomycetidae</taxon>
        <taxon>Hypocreales</taxon>
        <taxon>Hypocreales incertae sedis</taxon>
        <taxon>Trichothecium</taxon>
    </lineage>
</organism>
<dbReference type="EMBL" id="CM047942">
    <property type="protein sequence ID" value="KAI9901116.1"/>
    <property type="molecule type" value="Genomic_DNA"/>
</dbReference>
<comment type="caution">
    <text evidence="1">The sequence shown here is derived from an EMBL/GenBank/DDBJ whole genome shotgun (WGS) entry which is preliminary data.</text>
</comment>
<reference evidence="1" key="1">
    <citation type="submission" date="2022-10" db="EMBL/GenBank/DDBJ databases">
        <title>Complete Genome of Trichothecium roseum strain YXFP-22015, a Plant Pathogen Isolated from Citrus.</title>
        <authorList>
            <person name="Wang Y."/>
            <person name="Zhu L."/>
        </authorList>
    </citation>
    <scope>NUCLEOTIDE SEQUENCE</scope>
    <source>
        <strain evidence="1">YXFP-22015</strain>
    </source>
</reference>
<accession>A0ACC0V5B3</accession>